<gene>
    <name evidence="1" type="ORF">GSONMT00038655001</name>
</gene>
<accession>A0A060Y8C8</accession>
<organism evidence="1 2">
    <name type="scientific">Oncorhynchus mykiss</name>
    <name type="common">Rainbow trout</name>
    <name type="synonym">Salmo gairdneri</name>
    <dbReference type="NCBI Taxonomy" id="8022"/>
    <lineage>
        <taxon>Eukaryota</taxon>
        <taxon>Metazoa</taxon>
        <taxon>Chordata</taxon>
        <taxon>Craniata</taxon>
        <taxon>Vertebrata</taxon>
        <taxon>Euteleostomi</taxon>
        <taxon>Actinopterygii</taxon>
        <taxon>Neopterygii</taxon>
        <taxon>Teleostei</taxon>
        <taxon>Protacanthopterygii</taxon>
        <taxon>Salmoniformes</taxon>
        <taxon>Salmonidae</taxon>
        <taxon>Salmoninae</taxon>
        <taxon>Oncorhynchus</taxon>
    </lineage>
</organism>
<proteinExistence type="predicted"/>
<evidence type="ECO:0000313" key="1">
    <source>
        <dbReference type="EMBL" id="CDQ88188.1"/>
    </source>
</evidence>
<dbReference type="PaxDb" id="8022-A0A060Y8C8"/>
<sequence length="82" mass="9288">DLFITASLSCWLELSEDQQDELIRNIEVALNFQDIVEFTQTLLNLAMFMEHSNKVPLPLRDSGIVLLGEKAAKCHAYSKALH</sequence>
<evidence type="ECO:0000313" key="2">
    <source>
        <dbReference type="Proteomes" id="UP000193380"/>
    </source>
</evidence>
<dbReference type="EMBL" id="FR908439">
    <property type="protein sequence ID" value="CDQ88188.1"/>
    <property type="molecule type" value="Genomic_DNA"/>
</dbReference>
<dbReference type="AlphaFoldDB" id="A0A060Y8C8"/>
<reference evidence="1" key="2">
    <citation type="submission" date="2014-03" db="EMBL/GenBank/DDBJ databases">
        <authorList>
            <person name="Genoscope - CEA"/>
        </authorList>
    </citation>
    <scope>NUCLEOTIDE SEQUENCE</scope>
</reference>
<reference evidence="1" key="1">
    <citation type="journal article" date="2014" name="Nat. Commun.">
        <title>The rainbow trout genome provides novel insights into evolution after whole-genome duplication in vertebrates.</title>
        <authorList>
            <person name="Berthelot C."/>
            <person name="Brunet F."/>
            <person name="Chalopin D."/>
            <person name="Juanchich A."/>
            <person name="Bernard M."/>
            <person name="Noel B."/>
            <person name="Bento P."/>
            <person name="Da Silva C."/>
            <person name="Labadie K."/>
            <person name="Alberti A."/>
            <person name="Aury J.M."/>
            <person name="Louis A."/>
            <person name="Dehais P."/>
            <person name="Bardou P."/>
            <person name="Montfort J."/>
            <person name="Klopp C."/>
            <person name="Cabau C."/>
            <person name="Gaspin C."/>
            <person name="Thorgaard G.H."/>
            <person name="Boussaha M."/>
            <person name="Quillet E."/>
            <person name="Guyomard R."/>
            <person name="Galiana D."/>
            <person name="Bobe J."/>
            <person name="Volff J.N."/>
            <person name="Genet C."/>
            <person name="Wincker P."/>
            <person name="Jaillon O."/>
            <person name="Roest Crollius H."/>
            <person name="Guiguen Y."/>
        </authorList>
    </citation>
    <scope>NUCLEOTIDE SEQUENCE [LARGE SCALE GENOMIC DNA]</scope>
</reference>
<feature type="non-terminal residue" evidence="1">
    <location>
        <position position="1"/>
    </location>
</feature>
<protein>
    <submittedName>
        <fullName evidence="1">Uncharacterized protein</fullName>
    </submittedName>
</protein>
<name>A0A060Y8C8_ONCMY</name>
<dbReference type="Proteomes" id="UP000193380">
    <property type="component" value="Unassembled WGS sequence"/>
</dbReference>
<dbReference type="STRING" id="8022.A0A060Y8C8"/>